<accession>A0A146LJJ1</accession>
<feature type="region of interest" description="Disordered" evidence="1">
    <location>
        <begin position="71"/>
        <end position="110"/>
    </location>
</feature>
<name>A0A146LJJ1_LYGHE</name>
<sequence length="110" mass="12573">MLEAHWPVSPYQLSYAFRSHFSRFSVEITRRTKTLYYNVEMEAICISSGVKLYVPPLTPGSKWLSWLHDETHRKESRDQQDSSPSPPGYHLLPNEVGSTSMGVPVKVLAH</sequence>
<dbReference type="AlphaFoldDB" id="A0A146LJJ1"/>
<evidence type="ECO:0000256" key="1">
    <source>
        <dbReference type="SAM" id="MobiDB-lite"/>
    </source>
</evidence>
<protein>
    <submittedName>
        <fullName evidence="2">Uncharacterized protein</fullName>
    </submittedName>
</protein>
<dbReference type="EMBL" id="GDHC01011164">
    <property type="protein sequence ID" value="JAQ07465.1"/>
    <property type="molecule type" value="Transcribed_RNA"/>
</dbReference>
<organism evidence="2">
    <name type="scientific">Lygus hesperus</name>
    <name type="common">Western plant bug</name>
    <dbReference type="NCBI Taxonomy" id="30085"/>
    <lineage>
        <taxon>Eukaryota</taxon>
        <taxon>Metazoa</taxon>
        <taxon>Ecdysozoa</taxon>
        <taxon>Arthropoda</taxon>
        <taxon>Hexapoda</taxon>
        <taxon>Insecta</taxon>
        <taxon>Pterygota</taxon>
        <taxon>Neoptera</taxon>
        <taxon>Paraneoptera</taxon>
        <taxon>Hemiptera</taxon>
        <taxon>Heteroptera</taxon>
        <taxon>Panheteroptera</taxon>
        <taxon>Cimicomorpha</taxon>
        <taxon>Miridae</taxon>
        <taxon>Mirini</taxon>
        <taxon>Lygus</taxon>
    </lineage>
</organism>
<evidence type="ECO:0000313" key="2">
    <source>
        <dbReference type="EMBL" id="JAQ07465.1"/>
    </source>
</evidence>
<reference evidence="2" key="1">
    <citation type="journal article" date="2016" name="Gigascience">
        <title>De novo construction of an expanded transcriptome assembly for the western tarnished plant bug, Lygus hesperus.</title>
        <authorList>
            <person name="Tassone E.E."/>
            <person name="Geib S.M."/>
            <person name="Hall B."/>
            <person name="Fabrick J.A."/>
            <person name="Brent C.S."/>
            <person name="Hull J.J."/>
        </authorList>
    </citation>
    <scope>NUCLEOTIDE SEQUENCE</scope>
</reference>
<feature type="compositionally biased region" description="Basic and acidic residues" evidence="1">
    <location>
        <begin position="71"/>
        <end position="80"/>
    </location>
</feature>
<gene>
    <name evidence="2" type="ORF">g.49486</name>
</gene>
<proteinExistence type="predicted"/>